<keyword evidence="1" id="KW-0732">Signal</keyword>
<reference evidence="2 3" key="1">
    <citation type="submission" date="2019-02" db="EMBL/GenBank/DDBJ databases">
        <title>Deep-cultivation of Planctomycetes and their phenomic and genomic characterization uncovers novel biology.</title>
        <authorList>
            <person name="Wiegand S."/>
            <person name="Jogler M."/>
            <person name="Boedeker C."/>
            <person name="Pinto D."/>
            <person name="Vollmers J."/>
            <person name="Rivas-Marin E."/>
            <person name="Kohn T."/>
            <person name="Peeters S.H."/>
            <person name="Heuer A."/>
            <person name="Rast P."/>
            <person name="Oberbeckmann S."/>
            <person name="Bunk B."/>
            <person name="Jeske O."/>
            <person name="Meyerdierks A."/>
            <person name="Storesund J.E."/>
            <person name="Kallscheuer N."/>
            <person name="Luecker S."/>
            <person name="Lage O.M."/>
            <person name="Pohl T."/>
            <person name="Merkel B.J."/>
            <person name="Hornburger P."/>
            <person name="Mueller R.-W."/>
            <person name="Bruemmer F."/>
            <person name="Labrenz M."/>
            <person name="Spormann A.M."/>
            <person name="Op den Camp H."/>
            <person name="Overmann J."/>
            <person name="Amann R."/>
            <person name="Jetten M.S.M."/>
            <person name="Mascher T."/>
            <person name="Medema M.H."/>
            <person name="Devos D.P."/>
            <person name="Kaster A.-K."/>
            <person name="Ovreas L."/>
            <person name="Rohde M."/>
            <person name="Galperin M.Y."/>
            <person name="Jogler C."/>
        </authorList>
    </citation>
    <scope>NUCLEOTIDE SEQUENCE [LARGE SCALE GENOMIC DNA]</scope>
    <source>
        <strain evidence="2 3">Poly30</strain>
    </source>
</reference>
<keyword evidence="3" id="KW-1185">Reference proteome</keyword>
<dbReference type="AlphaFoldDB" id="A0A518EPW6"/>
<gene>
    <name evidence="2" type="ORF">Poly30_16420</name>
</gene>
<protein>
    <recommendedName>
        <fullName evidence="4">FG-GAP repeat protein</fullName>
    </recommendedName>
</protein>
<proteinExistence type="predicted"/>
<sequence length="614" mass="62952" precursor="true">MALPRPTFFVAALAASMLPAAAFQDAHVHFGGAFADAPPLMLTGPGTAAAGLGSGAPAAVFSNVPGSPSALVPGLGGVEFEPGVLTNHFDRIYGHPSGHWVLTALADLPSARDECLIVSGQLVIQEGAPAPWIGGAENCGTIDTRCAVNASGDVAFATNTSGTVDDDFVATRIAGVWGHGAREGDTLPDGSGAVLDDTIDSSVLLDDGSVGYAADGLDGTATTDVDDDALVLGQQVLMRKGVTAPTGQLSGGSEFIESFDLGDFWTSGSGLRWLVQGDLEGPTSSDDVVIVNGAVVLQEGYPVPNSGFTEPIDTTGIAGVAMDAAGHWFARGDNDQTNVDWVVRDGDLVAVTGSVVVPGGTERWSDALLDGCFFGHVGNANGDYVVAGMTDHPDPALDAVIVLNNGEVVARESDPIDLDGNGLLDDGAFIDAFGDDDLYLSDARELYVVATLKDGLGQRIGQALLRFELRPTVGVAYCDVEPNSLGLQASLGAYGSSFAADNELTLLAGNLPPTANVLFMVSRTRGFIGQWWTSAGNLCLGASVARFAGPGEVLSAGSAGDACLHVDLNAIPSSSGAVAATAGDTFTFQCWYRDHDGLGATTTNLTNAVEVLFR</sequence>
<dbReference type="EMBL" id="CP036434">
    <property type="protein sequence ID" value="QDV06137.1"/>
    <property type="molecule type" value="Genomic_DNA"/>
</dbReference>
<feature type="signal peptide" evidence="1">
    <location>
        <begin position="1"/>
        <end position="22"/>
    </location>
</feature>
<name>A0A518EPW6_9BACT</name>
<evidence type="ECO:0000313" key="3">
    <source>
        <dbReference type="Proteomes" id="UP000320390"/>
    </source>
</evidence>
<organism evidence="2 3">
    <name type="scientific">Saltatorellus ferox</name>
    <dbReference type="NCBI Taxonomy" id="2528018"/>
    <lineage>
        <taxon>Bacteria</taxon>
        <taxon>Pseudomonadati</taxon>
        <taxon>Planctomycetota</taxon>
        <taxon>Planctomycetia</taxon>
        <taxon>Planctomycetia incertae sedis</taxon>
        <taxon>Saltatorellus</taxon>
    </lineage>
</organism>
<accession>A0A518EPW6</accession>
<evidence type="ECO:0008006" key="4">
    <source>
        <dbReference type="Google" id="ProtNLM"/>
    </source>
</evidence>
<dbReference type="OrthoDB" id="284486at2"/>
<dbReference type="RefSeq" id="WP_145196073.1">
    <property type="nucleotide sequence ID" value="NZ_CP036434.1"/>
</dbReference>
<evidence type="ECO:0000256" key="1">
    <source>
        <dbReference type="SAM" id="SignalP"/>
    </source>
</evidence>
<feature type="chain" id="PRO_5021958841" description="FG-GAP repeat protein" evidence="1">
    <location>
        <begin position="23"/>
        <end position="614"/>
    </location>
</feature>
<evidence type="ECO:0000313" key="2">
    <source>
        <dbReference type="EMBL" id="QDV06137.1"/>
    </source>
</evidence>
<dbReference type="Proteomes" id="UP000320390">
    <property type="component" value="Chromosome"/>
</dbReference>